<evidence type="ECO:0000256" key="13">
    <source>
        <dbReference type="SAM" id="Phobius"/>
    </source>
</evidence>
<evidence type="ECO:0000313" key="14">
    <source>
        <dbReference type="EMBL" id="QIV24591.1"/>
    </source>
</evidence>
<feature type="transmembrane region" description="Helical" evidence="13">
    <location>
        <begin position="6"/>
        <end position="29"/>
    </location>
</feature>
<keyword evidence="8 13" id="KW-1133">Transmembrane helix</keyword>
<reference evidence="14" key="1">
    <citation type="journal article" date="2020" name="Syst. Entomol.">
        <title>Museomics reveals extensive cryptic diversity of Australian prionine longhorn beetles with implications for their classification and conservation.</title>
        <authorList>
            <person name="Jin M."/>
            <person name="Zwick A."/>
            <person name="Slipinski A."/>
            <person name="Keyzer R."/>
            <person name="Pang H."/>
        </authorList>
    </citation>
    <scope>NUCLEOTIDE SEQUENCE</scope>
</reference>
<keyword evidence="11 13" id="KW-0472">Membrane</keyword>
<dbReference type="GO" id="GO:0015986">
    <property type="term" value="P:proton motive force-driven ATP synthesis"/>
    <property type="evidence" value="ECO:0007669"/>
    <property type="project" value="InterPro"/>
</dbReference>
<comment type="subcellular location">
    <subcellularLocation>
        <location evidence="1 12">Mitochondrion membrane</location>
        <topology evidence="1 12">Single-pass membrane protein</topology>
    </subcellularLocation>
</comment>
<proteinExistence type="inferred from homology"/>
<keyword evidence="9 12" id="KW-0406">Ion transport</keyword>
<comment type="similarity">
    <text evidence="2 12">Belongs to the ATPase protein 8 family.</text>
</comment>
<dbReference type="InterPro" id="IPR001421">
    <property type="entry name" value="ATP8_metazoa"/>
</dbReference>
<evidence type="ECO:0000256" key="11">
    <source>
        <dbReference type="ARBA" id="ARBA00023136"/>
    </source>
</evidence>
<evidence type="ECO:0000256" key="5">
    <source>
        <dbReference type="ARBA" id="ARBA00022547"/>
    </source>
</evidence>
<geneLocation type="mitochondrion" evidence="14"/>
<dbReference type="AlphaFoldDB" id="A0A6H0N3C8"/>
<evidence type="ECO:0000256" key="9">
    <source>
        <dbReference type="ARBA" id="ARBA00023065"/>
    </source>
</evidence>
<dbReference type="EMBL" id="MK614537">
    <property type="protein sequence ID" value="QIV24591.1"/>
    <property type="molecule type" value="Genomic_DNA"/>
</dbReference>
<keyword evidence="7 12" id="KW-0375">Hydrogen ion transport</keyword>
<evidence type="ECO:0000256" key="10">
    <source>
        <dbReference type="ARBA" id="ARBA00023128"/>
    </source>
</evidence>
<organism evidence="14">
    <name type="scientific">Bifidoprionus rufus</name>
    <dbReference type="NCBI Taxonomy" id="2546597"/>
    <lineage>
        <taxon>Eukaryota</taxon>
        <taxon>Metazoa</taxon>
        <taxon>Ecdysozoa</taxon>
        <taxon>Arthropoda</taxon>
        <taxon>Hexapoda</taxon>
        <taxon>Insecta</taxon>
        <taxon>Pterygota</taxon>
        <taxon>Neoptera</taxon>
        <taxon>Endopterygota</taxon>
        <taxon>Coleoptera</taxon>
        <taxon>Polyphaga</taxon>
        <taxon>Cucujiformia</taxon>
        <taxon>Chrysomeloidea</taxon>
        <taxon>Cerambycidae</taxon>
        <taxon>Prioninae</taxon>
        <taxon>Prionini</taxon>
        <taxon>Bifidoprionus</taxon>
    </lineage>
</organism>
<keyword evidence="6 12" id="KW-0812">Transmembrane</keyword>
<accession>A0A6H0N3C8</accession>
<keyword evidence="5 12" id="KW-0138">CF(0)</keyword>
<evidence type="ECO:0000256" key="2">
    <source>
        <dbReference type="ARBA" id="ARBA00008892"/>
    </source>
</evidence>
<evidence type="ECO:0000256" key="8">
    <source>
        <dbReference type="ARBA" id="ARBA00022989"/>
    </source>
</evidence>
<keyword evidence="4 12" id="KW-0813">Transport</keyword>
<comment type="subunit">
    <text evidence="3">F-type ATPases have 2 components, CF(1) - the catalytic core - and CF(0) - the membrane proton channel.</text>
</comment>
<dbReference type="GO" id="GO:0045259">
    <property type="term" value="C:proton-transporting ATP synthase complex"/>
    <property type="evidence" value="ECO:0007669"/>
    <property type="project" value="UniProtKB-KW"/>
</dbReference>
<gene>
    <name evidence="14" type="primary">ATP8</name>
</gene>
<evidence type="ECO:0000256" key="3">
    <source>
        <dbReference type="ARBA" id="ARBA00011291"/>
    </source>
</evidence>
<protein>
    <recommendedName>
        <fullName evidence="12">ATP synthase complex subunit 8</fullName>
    </recommendedName>
</protein>
<evidence type="ECO:0000256" key="12">
    <source>
        <dbReference type="RuleBase" id="RU003661"/>
    </source>
</evidence>
<evidence type="ECO:0000256" key="7">
    <source>
        <dbReference type="ARBA" id="ARBA00022781"/>
    </source>
</evidence>
<sequence>MPQMAPLNWLILMIFFVATFFIFNILNFFSFKYLVKKSSGSKVKHSINWKW</sequence>
<dbReference type="GO" id="GO:0031966">
    <property type="term" value="C:mitochondrial membrane"/>
    <property type="evidence" value="ECO:0007669"/>
    <property type="project" value="UniProtKB-SubCell"/>
</dbReference>
<dbReference type="Pfam" id="PF00895">
    <property type="entry name" value="ATP-synt_8"/>
    <property type="match status" value="1"/>
</dbReference>
<evidence type="ECO:0000256" key="6">
    <source>
        <dbReference type="ARBA" id="ARBA00022692"/>
    </source>
</evidence>
<evidence type="ECO:0000256" key="4">
    <source>
        <dbReference type="ARBA" id="ARBA00022448"/>
    </source>
</evidence>
<keyword evidence="10 12" id="KW-0496">Mitochondrion</keyword>
<dbReference type="GO" id="GO:0015078">
    <property type="term" value="F:proton transmembrane transporter activity"/>
    <property type="evidence" value="ECO:0007669"/>
    <property type="project" value="InterPro"/>
</dbReference>
<evidence type="ECO:0000256" key="1">
    <source>
        <dbReference type="ARBA" id="ARBA00004304"/>
    </source>
</evidence>
<name>A0A6H0N3C8_9CUCU</name>